<dbReference type="HOGENOM" id="CLU_018794_0_0_1"/>
<dbReference type="Proteomes" id="UP000007015">
    <property type="component" value="Chromosome 12"/>
</dbReference>
<evidence type="ECO:0000313" key="1">
    <source>
        <dbReference type="EMBL" id="EEC69052.1"/>
    </source>
</evidence>
<proteinExistence type="predicted"/>
<dbReference type="EMBL" id="CM000137">
    <property type="protein sequence ID" value="EEC69052.1"/>
    <property type="molecule type" value="Genomic_DNA"/>
</dbReference>
<organism evidence="1 2">
    <name type="scientific">Oryza sativa subsp. indica</name>
    <name type="common">Rice</name>
    <dbReference type="NCBI Taxonomy" id="39946"/>
    <lineage>
        <taxon>Eukaryota</taxon>
        <taxon>Viridiplantae</taxon>
        <taxon>Streptophyta</taxon>
        <taxon>Embryophyta</taxon>
        <taxon>Tracheophyta</taxon>
        <taxon>Spermatophyta</taxon>
        <taxon>Magnoliopsida</taxon>
        <taxon>Liliopsida</taxon>
        <taxon>Poales</taxon>
        <taxon>Poaceae</taxon>
        <taxon>BOP clade</taxon>
        <taxon>Oryzoideae</taxon>
        <taxon>Oryzeae</taxon>
        <taxon>Oryzinae</taxon>
        <taxon>Oryza</taxon>
        <taxon>Oryza sativa</taxon>
    </lineage>
</organism>
<sequence length="461" mass="52873">MAKQQPVLIRLLQNSLPCIALCLVYQSNKSPMLYLIQSLVHRLQIQVRPSAQIEQKKIDADNGKYSEDEDDYKRSHKYLMKGKYKVVDEHSYNNIQSAITLRDTIVRRLDTWLQQHQDIASTIEALLPFQNDLDDFILEKMNDMLSVVHRMLVKRKGTLKGSQVFEENKRACLRQEPAIGSSQIKDFSNLDIFTTTKHQILNTSQVSQNEAVITQQSQSAVPVDMKQYDFYARNQQQFPVNLSDFRPEALQTGEVITIRGQSQQYHEASIVCTNHPEQVEAVQEFQPQCLLSTVQHDTAGNNPLFQPNLPRGLANANNDFLLNVNNTSHVRQIDAPVTIDQQYHEASIVRTNHPKQVEAVQEFQPRAWLEEVIKFPEFKELLKSCSKYDDQENDFPSEMRINELPSSPSVMAAYNSQDEILDPEVPPLLGSFAVKLTETEPLDSYNDLKGHFEDIENWEAS</sequence>
<evidence type="ECO:0000313" key="2">
    <source>
        <dbReference type="Proteomes" id="UP000007015"/>
    </source>
</evidence>
<protein>
    <submittedName>
        <fullName evidence="1">Uncharacterized protein</fullName>
    </submittedName>
</protein>
<accession>B8BNR4</accession>
<gene>
    <name evidence="1" type="ORF">OsI_37893</name>
</gene>
<keyword evidence="2" id="KW-1185">Reference proteome</keyword>
<name>B8BNR4_ORYSI</name>
<reference evidence="1 2" key="1">
    <citation type="journal article" date="2005" name="PLoS Biol.">
        <title>The genomes of Oryza sativa: a history of duplications.</title>
        <authorList>
            <person name="Yu J."/>
            <person name="Wang J."/>
            <person name="Lin W."/>
            <person name="Li S."/>
            <person name="Li H."/>
            <person name="Zhou J."/>
            <person name="Ni P."/>
            <person name="Dong W."/>
            <person name="Hu S."/>
            <person name="Zeng C."/>
            <person name="Zhang J."/>
            <person name="Zhang Y."/>
            <person name="Li R."/>
            <person name="Xu Z."/>
            <person name="Li S."/>
            <person name="Li X."/>
            <person name="Zheng H."/>
            <person name="Cong L."/>
            <person name="Lin L."/>
            <person name="Yin J."/>
            <person name="Geng J."/>
            <person name="Li G."/>
            <person name="Shi J."/>
            <person name="Liu J."/>
            <person name="Lv H."/>
            <person name="Li J."/>
            <person name="Wang J."/>
            <person name="Deng Y."/>
            <person name="Ran L."/>
            <person name="Shi X."/>
            <person name="Wang X."/>
            <person name="Wu Q."/>
            <person name="Li C."/>
            <person name="Ren X."/>
            <person name="Wang J."/>
            <person name="Wang X."/>
            <person name="Li D."/>
            <person name="Liu D."/>
            <person name="Zhang X."/>
            <person name="Ji Z."/>
            <person name="Zhao W."/>
            <person name="Sun Y."/>
            <person name="Zhang Z."/>
            <person name="Bao J."/>
            <person name="Han Y."/>
            <person name="Dong L."/>
            <person name="Ji J."/>
            <person name="Chen P."/>
            <person name="Wu S."/>
            <person name="Liu J."/>
            <person name="Xiao Y."/>
            <person name="Bu D."/>
            <person name="Tan J."/>
            <person name="Yang L."/>
            <person name="Ye C."/>
            <person name="Zhang J."/>
            <person name="Xu J."/>
            <person name="Zhou Y."/>
            <person name="Yu Y."/>
            <person name="Zhang B."/>
            <person name="Zhuang S."/>
            <person name="Wei H."/>
            <person name="Liu B."/>
            <person name="Lei M."/>
            <person name="Yu H."/>
            <person name="Li Y."/>
            <person name="Xu H."/>
            <person name="Wei S."/>
            <person name="He X."/>
            <person name="Fang L."/>
            <person name="Zhang Z."/>
            <person name="Zhang Y."/>
            <person name="Huang X."/>
            <person name="Su Z."/>
            <person name="Tong W."/>
            <person name="Li J."/>
            <person name="Tong Z."/>
            <person name="Li S."/>
            <person name="Ye J."/>
            <person name="Wang L."/>
            <person name="Fang L."/>
            <person name="Lei T."/>
            <person name="Chen C."/>
            <person name="Chen H."/>
            <person name="Xu Z."/>
            <person name="Li H."/>
            <person name="Huang H."/>
            <person name="Zhang F."/>
            <person name="Xu H."/>
            <person name="Li N."/>
            <person name="Zhao C."/>
            <person name="Li S."/>
            <person name="Dong L."/>
            <person name="Huang Y."/>
            <person name="Li L."/>
            <person name="Xi Y."/>
            <person name="Qi Q."/>
            <person name="Li W."/>
            <person name="Zhang B."/>
            <person name="Hu W."/>
            <person name="Zhang Y."/>
            <person name="Tian X."/>
            <person name="Jiao Y."/>
            <person name="Liang X."/>
            <person name="Jin J."/>
            <person name="Gao L."/>
            <person name="Zheng W."/>
            <person name="Hao B."/>
            <person name="Liu S."/>
            <person name="Wang W."/>
            <person name="Yuan L."/>
            <person name="Cao M."/>
            <person name="McDermott J."/>
            <person name="Samudrala R."/>
            <person name="Wang J."/>
            <person name="Wong G.K."/>
            <person name="Yang H."/>
        </authorList>
    </citation>
    <scope>NUCLEOTIDE SEQUENCE [LARGE SCALE GENOMIC DNA]</scope>
    <source>
        <strain evidence="2">cv. 93-11</strain>
    </source>
</reference>
<dbReference type="AlphaFoldDB" id="B8BNR4"/>
<dbReference type="OMA" id="IENWEAS"/>
<dbReference type="Gramene" id="BGIOSGA036418-TA">
    <property type="protein sequence ID" value="BGIOSGA036418-PA"/>
    <property type="gene ID" value="BGIOSGA036418"/>
</dbReference>